<evidence type="ECO:0000256" key="1">
    <source>
        <dbReference type="SAM" id="Phobius"/>
    </source>
</evidence>
<organism evidence="2">
    <name type="scientific">Spironucleus salmonicida</name>
    <dbReference type="NCBI Taxonomy" id="348837"/>
    <lineage>
        <taxon>Eukaryota</taxon>
        <taxon>Metamonada</taxon>
        <taxon>Diplomonadida</taxon>
        <taxon>Hexamitidae</taxon>
        <taxon>Hexamitinae</taxon>
        <taxon>Spironucleus</taxon>
    </lineage>
</organism>
<dbReference type="Proteomes" id="UP000018208">
    <property type="component" value="Unassembled WGS sequence"/>
</dbReference>
<accession>V6LW06</accession>
<reference evidence="3" key="2">
    <citation type="submission" date="2020-12" db="EMBL/GenBank/DDBJ databases">
        <title>New Spironucleus salmonicida genome in near-complete chromosomes.</title>
        <authorList>
            <person name="Xu F."/>
            <person name="Kurt Z."/>
            <person name="Jimenez-Gonzalez A."/>
            <person name="Astvaldsson A."/>
            <person name="Andersson J.O."/>
            <person name="Svard S.G."/>
        </authorList>
    </citation>
    <scope>NUCLEOTIDE SEQUENCE</scope>
    <source>
        <strain evidence="3">ATCC 50377</strain>
    </source>
</reference>
<keyword evidence="1 2" id="KW-0812">Transmembrane</keyword>
<feature type="transmembrane region" description="Helical" evidence="1">
    <location>
        <begin position="168"/>
        <end position="194"/>
    </location>
</feature>
<dbReference type="EMBL" id="KI545978">
    <property type="protein sequence ID" value="EST48745.1"/>
    <property type="molecule type" value="Genomic_DNA"/>
</dbReference>
<feature type="transmembrane region" description="Helical" evidence="1">
    <location>
        <begin position="110"/>
        <end position="129"/>
    </location>
</feature>
<evidence type="ECO:0000313" key="3">
    <source>
        <dbReference type="EMBL" id="KAH0575268.1"/>
    </source>
</evidence>
<name>V6LW06_9EUKA</name>
<dbReference type="EMBL" id="AUWU02000003">
    <property type="protein sequence ID" value="KAH0575268.1"/>
    <property type="molecule type" value="Genomic_DNA"/>
</dbReference>
<feature type="transmembrane region" description="Helical" evidence="1">
    <location>
        <begin position="135"/>
        <end position="156"/>
    </location>
</feature>
<dbReference type="AlphaFoldDB" id="V6LW06"/>
<proteinExistence type="predicted"/>
<keyword evidence="1" id="KW-0472">Membrane</keyword>
<feature type="transmembrane region" description="Helical" evidence="1">
    <location>
        <begin position="76"/>
        <end position="98"/>
    </location>
</feature>
<gene>
    <name evidence="2" type="ORF">SS50377_11065</name>
    <name evidence="3" type="ORF">SS50377_22895</name>
</gene>
<feature type="transmembrane region" description="Helical" evidence="1">
    <location>
        <begin position="20"/>
        <end position="38"/>
    </location>
</feature>
<evidence type="ECO:0000313" key="2">
    <source>
        <dbReference type="EMBL" id="EST48745.1"/>
    </source>
</evidence>
<keyword evidence="1" id="KW-1133">Transmembrane helix</keyword>
<sequence length="200" mass="22186">MTALPNALKAQPPKGTNTRLISNLLLLAKYSLLIFQFFNPFPVMTIPTRIITQCLTTVNTTEPYAIPGAAILFTEVFLSFGFNIAFIVALVCQLTFYFLNTGVGCGFNYFNRKLSFLVLAMAIPLSFNFGLDSNLFVQIFFVCGSFNVACVIETYFAGYVGLQEVTGAFIHLISVIMQLFGYKNLWCFAVGILAQDLMLV</sequence>
<evidence type="ECO:0000313" key="4">
    <source>
        <dbReference type="Proteomes" id="UP000018208"/>
    </source>
</evidence>
<keyword evidence="4" id="KW-1185">Reference proteome</keyword>
<dbReference type="VEuPathDB" id="GiardiaDB:SS50377_22895"/>
<reference evidence="2 3" key="1">
    <citation type="journal article" date="2014" name="PLoS Genet.">
        <title>The Genome of Spironucleus salmonicida Highlights a Fish Pathogen Adapted to Fluctuating Environments.</title>
        <authorList>
            <person name="Xu F."/>
            <person name="Jerlstrom-Hultqvist J."/>
            <person name="Einarsson E."/>
            <person name="Astvaldsson A."/>
            <person name="Svard S.G."/>
            <person name="Andersson J.O."/>
        </authorList>
    </citation>
    <scope>NUCLEOTIDE SEQUENCE</scope>
    <source>
        <strain evidence="3">ATCC 50377</strain>
    </source>
</reference>
<protein>
    <submittedName>
        <fullName evidence="2">Transmembrane domain-containing protein</fullName>
    </submittedName>
</protein>